<dbReference type="RefSeq" id="WP_301756769.1">
    <property type="nucleotide sequence ID" value="NZ_JAUJSQ010000011.1"/>
</dbReference>
<reference evidence="1" key="1">
    <citation type="submission" date="2023-07" db="EMBL/GenBank/DDBJ databases">
        <title>A collection of bacterial strains from the Burkholderia cepacia Research Laboratory and Repository.</title>
        <authorList>
            <person name="Lipuma J."/>
            <person name="Spilker T."/>
            <person name="Caverly L."/>
        </authorList>
    </citation>
    <scope>NUCLEOTIDE SEQUENCE</scope>
    <source>
        <strain evidence="1">AU42020</strain>
    </source>
</reference>
<proteinExistence type="predicted"/>
<evidence type="ECO:0000313" key="2">
    <source>
        <dbReference type="Proteomes" id="UP001171606"/>
    </source>
</evidence>
<organism evidence="1 2">
    <name type="scientific">Burkholderia metallica</name>
    <dbReference type="NCBI Taxonomy" id="488729"/>
    <lineage>
        <taxon>Bacteria</taxon>
        <taxon>Pseudomonadati</taxon>
        <taxon>Pseudomonadota</taxon>
        <taxon>Betaproteobacteria</taxon>
        <taxon>Burkholderiales</taxon>
        <taxon>Burkholderiaceae</taxon>
        <taxon>Burkholderia</taxon>
        <taxon>Burkholderia cepacia complex</taxon>
    </lineage>
</organism>
<accession>A0ABT8PJT4</accession>
<comment type="caution">
    <text evidence="1">The sequence shown here is derived from an EMBL/GenBank/DDBJ whole genome shotgun (WGS) entry which is preliminary data.</text>
</comment>
<keyword evidence="2" id="KW-1185">Reference proteome</keyword>
<dbReference type="Proteomes" id="UP001171606">
    <property type="component" value="Unassembled WGS sequence"/>
</dbReference>
<gene>
    <name evidence="1" type="ORF">QZM52_25730</name>
</gene>
<name>A0ABT8PJT4_9BURK</name>
<sequence length="401" mass="43939">MKREGAVYKASVLAAFTLTSIMIWSMRVAGAAELDIKAAAKPSVLHPSNAKFEMTIPADGWCGHYFCPPEYYVRRTPLTAVNRKIDAESSDARLWTYFGGDARWRDVEVRSSDGESYTVRLRLVLFTQNMHGVNSHNLDEPGVRGMGSCGAKGAAGSSVIVHFANRTPETNSMVTCSRKPADGYANDHIVVKGYDMGFQFIFPSPLSMPNGKYVGQTTYTVGNSADLDFGEAVYSDDRLTLNLELDVEHQLELKIPPGSERAVLEPPNGWVQWLNRGKPPTRLRRDVPFALSGSMPFAITLRCSDRAAGDDACVIREPRGSEARLQVSVSVPGTATSSGRPVVRLPLTPDVRRGVEPNGYLNNAQSRLHIEVDEAGVDEMVRHPGSEYRGNITVVFDAMAD</sequence>
<dbReference type="EMBL" id="JAUJSQ010000011">
    <property type="protein sequence ID" value="MDN7934683.1"/>
    <property type="molecule type" value="Genomic_DNA"/>
</dbReference>
<evidence type="ECO:0000313" key="1">
    <source>
        <dbReference type="EMBL" id="MDN7934683.1"/>
    </source>
</evidence>
<protein>
    <submittedName>
        <fullName evidence="1">Uncharacterized protein</fullName>
    </submittedName>
</protein>